<keyword evidence="3" id="KW-1185">Reference proteome</keyword>
<reference evidence="3" key="1">
    <citation type="journal article" date="2013" name="Nature">
        <title>Pan genome of the phytoplankton Emiliania underpins its global distribution.</title>
        <authorList>
            <person name="Read B.A."/>
            <person name="Kegel J."/>
            <person name="Klute M.J."/>
            <person name="Kuo A."/>
            <person name="Lefebvre S.C."/>
            <person name="Maumus F."/>
            <person name="Mayer C."/>
            <person name="Miller J."/>
            <person name="Monier A."/>
            <person name="Salamov A."/>
            <person name="Young J."/>
            <person name="Aguilar M."/>
            <person name="Claverie J.M."/>
            <person name="Frickenhaus S."/>
            <person name="Gonzalez K."/>
            <person name="Herman E.K."/>
            <person name="Lin Y.C."/>
            <person name="Napier J."/>
            <person name="Ogata H."/>
            <person name="Sarno A.F."/>
            <person name="Shmutz J."/>
            <person name="Schroeder D."/>
            <person name="de Vargas C."/>
            <person name="Verret F."/>
            <person name="von Dassow P."/>
            <person name="Valentin K."/>
            <person name="Van de Peer Y."/>
            <person name="Wheeler G."/>
            <person name="Dacks J.B."/>
            <person name="Delwiche C.F."/>
            <person name="Dyhrman S.T."/>
            <person name="Glockner G."/>
            <person name="John U."/>
            <person name="Richards T."/>
            <person name="Worden A.Z."/>
            <person name="Zhang X."/>
            <person name="Grigoriev I.V."/>
            <person name="Allen A.E."/>
            <person name="Bidle K."/>
            <person name="Borodovsky M."/>
            <person name="Bowler C."/>
            <person name="Brownlee C."/>
            <person name="Cock J.M."/>
            <person name="Elias M."/>
            <person name="Gladyshev V.N."/>
            <person name="Groth M."/>
            <person name="Guda C."/>
            <person name="Hadaegh A."/>
            <person name="Iglesias-Rodriguez M.D."/>
            <person name="Jenkins J."/>
            <person name="Jones B.M."/>
            <person name="Lawson T."/>
            <person name="Leese F."/>
            <person name="Lindquist E."/>
            <person name="Lobanov A."/>
            <person name="Lomsadze A."/>
            <person name="Malik S.B."/>
            <person name="Marsh M.E."/>
            <person name="Mackinder L."/>
            <person name="Mock T."/>
            <person name="Mueller-Roeber B."/>
            <person name="Pagarete A."/>
            <person name="Parker M."/>
            <person name="Probert I."/>
            <person name="Quesneville H."/>
            <person name="Raines C."/>
            <person name="Rensing S.A."/>
            <person name="Riano-Pachon D.M."/>
            <person name="Richier S."/>
            <person name="Rokitta S."/>
            <person name="Shiraiwa Y."/>
            <person name="Soanes D.M."/>
            <person name="van der Giezen M."/>
            <person name="Wahlund T.M."/>
            <person name="Williams B."/>
            <person name="Wilson W."/>
            <person name="Wolfe G."/>
            <person name="Wurch L.L."/>
        </authorList>
    </citation>
    <scope>NUCLEOTIDE SEQUENCE</scope>
</reference>
<protein>
    <submittedName>
        <fullName evidence="2">Uncharacterized protein</fullName>
    </submittedName>
</protein>
<evidence type="ECO:0000313" key="3">
    <source>
        <dbReference type="Proteomes" id="UP000013827"/>
    </source>
</evidence>
<feature type="region of interest" description="Disordered" evidence="1">
    <location>
        <begin position="30"/>
        <end position="62"/>
    </location>
</feature>
<dbReference type="RefSeq" id="XP_005759968.1">
    <property type="nucleotide sequence ID" value="XM_005759911.1"/>
</dbReference>
<evidence type="ECO:0000313" key="2">
    <source>
        <dbReference type="EnsemblProtists" id="EOD24474"/>
    </source>
</evidence>
<dbReference type="EnsemblProtists" id="EOD24474">
    <property type="protein sequence ID" value="EOD24474"/>
    <property type="gene ID" value="EMIHUDRAFT_238390"/>
</dbReference>
<dbReference type="PaxDb" id="2903-EOD07539"/>
<proteinExistence type="predicted"/>
<dbReference type="HOGENOM" id="CLU_2188940_0_0_1"/>
<name>A0A0D3JLT9_EMIH1</name>
<dbReference type="Proteomes" id="UP000013827">
    <property type="component" value="Unassembled WGS sequence"/>
</dbReference>
<dbReference type="RefSeq" id="XP_005776903.1">
    <property type="nucleotide sequence ID" value="XM_005776846.1"/>
</dbReference>
<organism evidence="2 3">
    <name type="scientific">Emiliania huxleyi (strain CCMP1516)</name>
    <dbReference type="NCBI Taxonomy" id="280463"/>
    <lineage>
        <taxon>Eukaryota</taxon>
        <taxon>Haptista</taxon>
        <taxon>Haptophyta</taxon>
        <taxon>Prymnesiophyceae</taxon>
        <taxon>Isochrysidales</taxon>
        <taxon>Noelaerhabdaceae</taxon>
        <taxon>Emiliania</taxon>
    </lineage>
</organism>
<sequence length="109" mass="11920">MIDKRQCRRNNRESFVAAIAEWRAELQERAARAPLSSLPSSSVPARREARGSGPLPLAREASAEDAVRRSLAAEGACGGQQQGSAAEKRRVLVVARKRPLFEHEACNLL</sequence>
<evidence type="ECO:0000256" key="1">
    <source>
        <dbReference type="SAM" id="MobiDB-lite"/>
    </source>
</evidence>
<dbReference type="GeneID" id="17270025"/>
<feature type="compositionally biased region" description="Low complexity" evidence="1">
    <location>
        <begin position="32"/>
        <end position="44"/>
    </location>
</feature>
<dbReference type="KEGG" id="ehx:EMIHUDRAFT_218519"/>
<dbReference type="GeneID" id="17253689"/>
<reference evidence="2" key="2">
    <citation type="submission" date="2024-10" db="UniProtKB">
        <authorList>
            <consortium name="EnsemblProtists"/>
        </authorList>
    </citation>
    <scope>IDENTIFICATION</scope>
</reference>
<dbReference type="AlphaFoldDB" id="A0A0D3JLT9"/>
<accession>A0A0D3JLT9</accession>
<dbReference type="EnsemblProtists" id="EOD07539">
    <property type="protein sequence ID" value="EOD07539"/>
    <property type="gene ID" value="EMIHUDRAFT_218519"/>
</dbReference>
<dbReference type="KEGG" id="ehx:EMIHUDRAFT_238390"/>